<sequence>MPAAVRPEDVAFNRVSVALARSQSLVASWLPPRPAEDPAAQKTPDQLQQEESALFTPGSDMYASCMPHARPCPSLLTIASLGVGAEPPKDILDGSFKRNQLSSNDRLRQQILGKHAAKGQKSAAASHLPTKKLERPSKPSRVQEDSDDDEDGRAAMFKSKRKTAPAPVRKEVSEDDTGSEGEVKGKAASKQVAPAASPVQEKSRKRPVSFLDEMLEERSKKQKRKQKLQAENKEKATVKAEQDFQASKKEESEASPVLKNGGARKDGQSDSEDSEEESGKATSKSALSKASREDDESKKPASSTDNVAADSSEKKKKKKKKRKKNKGEASDQL</sequence>
<comment type="caution">
    <text evidence="1">The sequence shown here is derived from an EMBL/GenBank/DDBJ whole genome shotgun (WGS) entry which is preliminary data.</text>
</comment>
<dbReference type="EMBL" id="BSXG01000202">
    <property type="protein sequence ID" value="GME53350.1"/>
    <property type="molecule type" value="Genomic_DNA"/>
</dbReference>
<reference evidence="1" key="1">
    <citation type="submission" date="2024-09" db="EMBL/GenBank/DDBJ databases">
        <title>Draft Genome Sequences of Neofusicoccum parvum.</title>
        <authorList>
            <person name="Ashida A."/>
            <person name="Camagna M."/>
            <person name="Tanaka A."/>
            <person name="Takemoto D."/>
        </authorList>
    </citation>
    <scope>NUCLEOTIDE SEQUENCE</scope>
    <source>
        <strain evidence="1">PPO83</strain>
    </source>
</reference>
<organism evidence="1 2">
    <name type="scientific">Neofusicoccum parvum</name>
    <dbReference type="NCBI Taxonomy" id="310453"/>
    <lineage>
        <taxon>Eukaryota</taxon>
        <taxon>Fungi</taxon>
        <taxon>Dikarya</taxon>
        <taxon>Ascomycota</taxon>
        <taxon>Pezizomycotina</taxon>
        <taxon>Dothideomycetes</taxon>
        <taxon>Dothideomycetes incertae sedis</taxon>
        <taxon>Botryosphaeriales</taxon>
        <taxon>Botryosphaeriaceae</taxon>
        <taxon>Neofusicoccum</taxon>
    </lineage>
</organism>
<evidence type="ECO:0000313" key="1">
    <source>
        <dbReference type="EMBL" id="GME53350.1"/>
    </source>
</evidence>
<accession>A0ACB5SQX5</accession>
<proteinExistence type="predicted"/>
<protein>
    <submittedName>
        <fullName evidence="1">A1 cistron-splicing factor AAR2</fullName>
    </submittedName>
</protein>
<name>A0ACB5SQX5_9PEZI</name>
<gene>
    <name evidence="1" type="primary">g5080</name>
    <name evidence="1" type="ORF">NpPPO83_00005080</name>
</gene>
<evidence type="ECO:0000313" key="2">
    <source>
        <dbReference type="Proteomes" id="UP001165186"/>
    </source>
</evidence>
<dbReference type="Proteomes" id="UP001165186">
    <property type="component" value="Unassembled WGS sequence"/>
</dbReference>
<keyword evidence="2" id="KW-1185">Reference proteome</keyword>